<feature type="domain" description="ABC3 transporter permease C-terminal" evidence="7">
    <location>
        <begin position="675"/>
        <end position="794"/>
    </location>
</feature>
<evidence type="ECO:0000256" key="2">
    <source>
        <dbReference type="ARBA" id="ARBA00022475"/>
    </source>
</evidence>
<feature type="transmembrane region" description="Helical" evidence="6">
    <location>
        <begin position="272"/>
        <end position="300"/>
    </location>
</feature>
<dbReference type="PANTHER" id="PTHR30287">
    <property type="entry name" value="MEMBRANE COMPONENT OF PREDICTED ABC SUPERFAMILY METABOLITE UPTAKE TRANSPORTER"/>
    <property type="match status" value="1"/>
</dbReference>
<feature type="transmembrane region" description="Helical" evidence="6">
    <location>
        <begin position="449"/>
        <end position="473"/>
    </location>
</feature>
<proteinExistence type="predicted"/>
<feature type="transmembrane region" description="Helical" evidence="6">
    <location>
        <begin position="374"/>
        <end position="394"/>
    </location>
</feature>
<dbReference type="InterPro" id="IPR003838">
    <property type="entry name" value="ABC3_permease_C"/>
</dbReference>
<feature type="transmembrane region" description="Helical" evidence="6">
    <location>
        <begin position="720"/>
        <end position="747"/>
    </location>
</feature>
<feature type="transmembrane region" description="Helical" evidence="6">
    <location>
        <begin position="328"/>
        <end position="353"/>
    </location>
</feature>
<dbReference type="Pfam" id="PF02687">
    <property type="entry name" value="FtsX"/>
    <property type="match status" value="2"/>
</dbReference>
<keyword evidence="3 6" id="KW-0812">Transmembrane</keyword>
<feature type="transmembrane region" description="Helical" evidence="6">
    <location>
        <begin position="767"/>
        <end position="787"/>
    </location>
</feature>
<keyword evidence="4 6" id="KW-1133">Transmembrane helix</keyword>
<accession>A0A8K0VBN4</accession>
<protein>
    <submittedName>
        <fullName evidence="9">FtsX-like permease family protein</fullName>
    </submittedName>
</protein>
<sequence>MTPAILSALAAHWRRNPLQFLTLVLGLAFATALWSGVQAINAEARQSYDRAAASLGEGQFDLLLARDGGWINAARFVALRRAGWLVTPLVEGQITPDAGAPLRLLGIEPLTAPAGMAAAGVARTDLAGFLAGRVLLADPETARRLTPPPAVLQGRQVRAEAGLAPGTVLADIGAAQRLLGREGQVSRLLILPDQPQNQPALDQIAPDLLRQGAEAAPDPARLTGSFHLNLTAFGALSFIVGLFIVHGAVGLAMEQRRPLVRTLRALGAPLRLLVGLMLAELLAIALLAGGLGVLLGYVVAAALLPDVAATIRGLYGASVSGTLELRAVWWLSGLGMALAGTALAASGALWRIARMPPLASAGGRAWAVASARRTLGMAGAGLGLLALAAGIAAFGQGGGLWLGFTLLAALLLGGVLILPPFLALALTLAQRRRMGPVAEWFLADTRQQLPGLGLALMALMLAMAANVGVATMVSSFRLTFTGFLDQRLSAALYVNAEPAGDLRALEAFLEAEARELLPILVTEASVAGWPAQIYGVRGGPTYRQNWHFLAGGAEAWDTLVAGRAVIVNEQLARRADLAPGDALTVLPGLVLPVAAVVGDYGNPVGQVILGEDLFRATFPEAAPRRFAVQADDPDTLRRALLRDHGLPTAAITDQAEQKALALAIFERTFAVTGALNVLTLAVAGFAMLMSLLTLAALRLPQLAPVWALGLTQRHLAGLELLRAGLLAAMTALLALPLGLGLAWALLSVVNVEAFGWRLPMFLFPADYARLGLAAMVAAGLAALWPAWRLARRPPAELLKVFANER</sequence>
<organism evidence="9 10">
    <name type="scientific">Szabonella alba</name>
    <dbReference type="NCBI Taxonomy" id="2804194"/>
    <lineage>
        <taxon>Bacteria</taxon>
        <taxon>Pseudomonadati</taxon>
        <taxon>Pseudomonadota</taxon>
        <taxon>Alphaproteobacteria</taxon>
        <taxon>Rhodobacterales</taxon>
        <taxon>Paracoccaceae</taxon>
        <taxon>Szabonella</taxon>
    </lineage>
</organism>
<evidence type="ECO:0000313" key="10">
    <source>
        <dbReference type="Proteomes" id="UP000648908"/>
    </source>
</evidence>
<comment type="subcellular location">
    <subcellularLocation>
        <location evidence="1">Cell membrane</location>
        <topology evidence="1">Multi-pass membrane protein</topology>
    </subcellularLocation>
</comment>
<feature type="transmembrane region" description="Helical" evidence="6">
    <location>
        <begin position="677"/>
        <end position="699"/>
    </location>
</feature>
<dbReference type="InterPro" id="IPR025857">
    <property type="entry name" value="MacB_PCD"/>
</dbReference>
<dbReference type="EMBL" id="JAESVN010000008">
    <property type="protein sequence ID" value="MBL4918746.1"/>
    <property type="molecule type" value="Genomic_DNA"/>
</dbReference>
<dbReference type="Proteomes" id="UP000648908">
    <property type="component" value="Unassembled WGS sequence"/>
</dbReference>
<feature type="transmembrane region" description="Helical" evidence="6">
    <location>
        <begin position="230"/>
        <end position="251"/>
    </location>
</feature>
<keyword evidence="10" id="KW-1185">Reference proteome</keyword>
<evidence type="ECO:0000313" key="9">
    <source>
        <dbReference type="EMBL" id="MBL4918746.1"/>
    </source>
</evidence>
<gene>
    <name evidence="9" type="ORF">JL811_16085</name>
</gene>
<dbReference type="PANTHER" id="PTHR30287:SF2">
    <property type="entry name" value="BLL1001 PROTEIN"/>
    <property type="match status" value="1"/>
</dbReference>
<evidence type="ECO:0000256" key="4">
    <source>
        <dbReference type="ARBA" id="ARBA00022989"/>
    </source>
</evidence>
<keyword evidence="5 6" id="KW-0472">Membrane</keyword>
<dbReference type="AlphaFoldDB" id="A0A8K0VBN4"/>
<feature type="transmembrane region" description="Helical" evidence="6">
    <location>
        <begin position="400"/>
        <end position="428"/>
    </location>
</feature>
<evidence type="ECO:0000259" key="8">
    <source>
        <dbReference type="Pfam" id="PF12704"/>
    </source>
</evidence>
<evidence type="ECO:0000256" key="6">
    <source>
        <dbReference type="SAM" id="Phobius"/>
    </source>
</evidence>
<comment type="caution">
    <text evidence="9">The sequence shown here is derived from an EMBL/GenBank/DDBJ whole genome shotgun (WGS) entry which is preliminary data.</text>
</comment>
<feature type="domain" description="ABC3 transporter permease C-terminal" evidence="7">
    <location>
        <begin position="232"/>
        <end position="357"/>
    </location>
</feature>
<name>A0A8K0VBN4_9RHOB</name>
<feature type="domain" description="MacB-like periplasmic core" evidence="8">
    <location>
        <begin position="453"/>
        <end position="636"/>
    </location>
</feature>
<evidence type="ECO:0000259" key="7">
    <source>
        <dbReference type="Pfam" id="PF02687"/>
    </source>
</evidence>
<evidence type="ECO:0000256" key="5">
    <source>
        <dbReference type="ARBA" id="ARBA00023136"/>
    </source>
</evidence>
<evidence type="ECO:0000256" key="3">
    <source>
        <dbReference type="ARBA" id="ARBA00022692"/>
    </source>
</evidence>
<dbReference type="Pfam" id="PF12704">
    <property type="entry name" value="MacB_PCD"/>
    <property type="match status" value="1"/>
</dbReference>
<dbReference type="RefSeq" id="WP_202689723.1">
    <property type="nucleotide sequence ID" value="NZ_JAESVN010000008.1"/>
</dbReference>
<keyword evidence="2" id="KW-1003">Cell membrane</keyword>
<evidence type="ECO:0000256" key="1">
    <source>
        <dbReference type="ARBA" id="ARBA00004651"/>
    </source>
</evidence>
<dbReference type="InterPro" id="IPR038766">
    <property type="entry name" value="Membrane_comp_ABC_pdt"/>
</dbReference>
<reference evidence="9" key="1">
    <citation type="submission" date="2021-01" db="EMBL/GenBank/DDBJ databases">
        <title>Tabrizicola alba sp. nov. a motile alkaliphilic bacterium isolated from a soda lake.</title>
        <authorList>
            <person name="Szuroczki S."/>
            <person name="Abbaszade G."/>
            <person name="Schumann P."/>
            <person name="Toth E."/>
        </authorList>
    </citation>
    <scope>NUCLEOTIDE SEQUENCE</scope>
    <source>
        <strain evidence="9">DMG-N-6</strain>
    </source>
</reference>
<dbReference type="GO" id="GO:0005886">
    <property type="term" value="C:plasma membrane"/>
    <property type="evidence" value="ECO:0007669"/>
    <property type="project" value="UniProtKB-SubCell"/>
</dbReference>